<dbReference type="Proteomes" id="UP000799778">
    <property type="component" value="Unassembled WGS sequence"/>
</dbReference>
<evidence type="ECO:0000313" key="2">
    <source>
        <dbReference type="Proteomes" id="UP000799778"/>
    </source>
</evidence>
<evidence type="ECO:0000313" key="1">
    <source>
        <dbReference type="EMBL" id="KAF2021820.1"/>
    </source>
</evidence>
<sequence length="97" mass="10429">MMPSSQTSMGIIGELKRPYSFVLALLLLDRPCAEAALACIGSPPSLPSIKPPKPASCSSREQSVLCAREGACERVLRYMRAPWILVCCVSSLGAFSR</sequence>
<organism evidence="1 2">
    <name type="scientific">Aaosphaeria arxii CBS 175.79</name>
    <dbReference type="NCBI Taxonomy" id="1450172"/>
    <lineage>
        <taxon>Eukaryota</taxon>
        <taxon>Fungi</taxon>
        <taxon>Dikarya</taxon>
        <taxon>Ascomycota</taxon>
        <taxon>Pezizomycotina</taxon>
        <taxon>Dothideomycetes</taxon>
        <taxon>Pleosporomycetidae</taxon>
        <taxon>Pleosporales</taxon>
        <taxon>Pleosporales incertae sedis</taxon>
        <taxon>Aaosphaeria</taxon>
    </lineage>
</organism>
<dbReference type="EMBL" id="ML978066">
    <property type="protein sequence ID" value="KAF2021820.1"/>
    <property type="molecule type" value="Genomic_DNA"/>
</dbReference>
<dbReference type="GeneID" id="54284123"/>
<dbReference type="RefSeq" id="XP_033390159.1">
    <property type="nucleotide sequence ID" value="XM_033526726.1"/>
</dbReference>
<accession>A0A6A5YAK2</accession>
<gene>
    <name evidence="1" type="ORF">BU24DRAFT_417458</name>
</gene>
<protein>
    <submittedName>
        <fullName evidence="1">Uncharacterized protein</fullName>
    </submittedName>
</protein>
<reference evidence="1" key="1">
    <citation type="journal article" date="2020" name="Stud. Mycol.">
        <title>101 Dothideomycetes genomes: a test case for predicting lifestyles and emergence of pathogens.</title>
        <authorList>
            <person name="Haridas S."/>
            <person name="Albert R."/>
            <person name="Binder M."/>
            <person name="Bloem J."/>
            <person name="Labutti K."/>
            <person name="Salamov A."/>
            <person name="Andreopoulos B."/>
            <person name="Baker S."/>
            <person name="Barry K."/>
            <person name="Bills G."/>
            <person name="Bluhm B."/>
            <person name="Cannon C."/>
            <person name="Castanera R."/>
            <person name="Culley D."/>
            <person name="Daum C."/>
            <person name="Ezra D."/>
            <person name="Gonzalez J."/>
            <person name="Henrissat B."/>
            <person name="Kuo A."/>
            <person name="Liang C."/>
            <person name="Lipzen A."/>
            <person name="Lutzoni F."/>
            <person name="Magnuson J."/>
            <person name="Mondo S."/>
            <person name="Nolan M."/>
            <person name="Ohm R."/>
            <person name="Pangilinan J."/>
            <person name="Park H.-J."/>
            <person name="Ramirez L."/>
            <person name="Alfaro M."/>
            <person name="Sun H."/>
            <person name="Tritt A."/>
            <person name="Yoshinaga Y."/>
            <person name="Zwiers L.-H."/>
            <person name="Turgeon B."/>
            <person name="Goodwin S."/>
            <person name="Spatafora J."/>
            <person name="Crous P."/>
            <person name="Grigoriev I."/>
        </authorList>
    </citation>
    <scope>NUCLEOTIDE SEQUENCE</scope>
    <source>
        <strain evidence="1">CBS 175.79</strain>
    </source>
</reference>
<keyword evidence="2" id="KW-1185">Reference proteome</keyword>
<name>A0A6A5YAK2_9PLEO</name>
<dbReference type="AlphaFoldDB" id="A0A6A5YAK2"/>
<proteinExistence type="predicted"/>